<comment type="miscellaneous">
    <text evidence="7">The porphobilinogen subunits are added to the dipyrromethane group.</text>
</comment>
<dbReference type="PROSITE" id="PS00533">
    <property type="entry name" value="PORPHOBILINOGEN_DEAM"/>
    <property type="match status" value="1"/>
</dbReference>
<dbReference type="GO" id="GO:0006782">
    <property type="term" value="P:protoporphyrinogen IX biosynthetic process"/>
    <property type="evidence" value="ECO:0007669"/>
    <property type="project" value="UniProtKB-UniRule"/>
</dbReference>
<dbReference type="FunFam" id="3.40.190.10:FF:000005">
    <property type="entry name" value="Porphobilinogen deaminase"/>
    <property type="match status" value="1"/>
</dbReference>
<comment type="similarity">
    <text evidence="2 7">Belongs to the HMBS family.</text>
</comment>
<dbReference type="Pfam" id="PF03900">
    <property type="entry name" value="Porphobil_deamC"/>
    <property type="match status" value="1"/>
</dbReference>
<dbReference type="PRINTS" id="PR00151">
    <property type="entry name" value="PORPHBDMNASE"/>
</dbReference>
<evidence type="ECO:0000256" key="3">
    <source>
        <dbReference type="ARBA" id="ARBA00011245"/>
    </source>
</evidence>
<evidence type="ECO:0000256" key="7">
    <source>
        <dbReference type="HAMAP-Rule" id="MF_00260"/>
    </source>
</evidence>
<evidence type="ECO:0000313" key="10">
    <source>
        <dbReference type="EMBL" id="APM38103.1"/>
    </source>
</evidence>
<dbReference type="InterPro" id="IPR036803">
    <property type="entry name" value="Porphobilinogen_deaminase_C_sf"/>
</dbReference>
<feature type="domain" description="Porphobilinogen deaminase N-terminal" evidence="8">
    <location>
        <begin position="11"/>
        <end position="213"/>
    </location>
</feature>
<dbReference type="InterPro" id="IPR022417">
    <property type="entry name" value="Porphobilin_deaminase_N"/>
</dbReference>
<dbReference type="NCBIfam" id="TIGR00212">
    <property type="entry name" value="hemC"/>
    <property type="match status" value="1"/>
</dbReference>
<reference evidence="10 11" key="1">
    <citation type="submission" date="2016-12" db="EMBL/GenBank/DDBJ databases">
        <title>Complete genome sequence of Clostridium kluyveri JZZ isolated from the pit mud of a Chinese flavor liquor-making factory.</title>
        <authorList>
            <person name="Wang Y."/>
        </authorList>
    </citation>
    <scope>NUCLEOTIDE SEQUENCE [LARGE SCALE GENOMIC DNA]</scope>
    <source>
        <strain evidence="10 11">JZZ</strain>
    </source>
</reference>
<gene>
    <name evidence="7" type="primary">hemC</name>
    <name evidence="10" type="ORF">BS101_04800</name>
</gene>
<evidence type="ECO:0000256" key="6">
    <source>
        <dbReference type="ARBA" id="ARBA00048169"/>
    </source>
</evidence>
<evidence type="ECO:0000256" key="1">
    <source>
        <dbReference type="ARBA" id="ARBA00002869"/>
    </source>
</evidence>
<keyword evidence="5 7" id="KW-0627">Porphyrin biosynthesis</keyword>
<dbReference type="Pfam" id="PF01379">
    <property type="entry name" value="Porphobil_deam"/>
    <property type="match status" value="1"/>
</dbReference>
<evidence type="ECO:0000256" key="5">
    <source>
        <dbReference type="ARBA" id="ARBA00023244"/>
    </source>
</evidence>
<evidence type="ECO:0000259" key="8">
    <source>
        <dbReference type="Pfam" id="PF01379"/>
    </source>
</evidence>
<name>A0A1L5F546_CLOKL</name>
<comment type="function">
    <text evidence="1 7">Tetrapolymerization of the monopyrrole PBG into the hydroxymethylbilane pre-uroporphyrinogen in several discrete steps.</text>
</comment>
<dbReference type="GO" id="GO:0004418">
    <property type="term" value="F:hydroxymethylbilane synthase activity"/>
    <property type="evidence" value="ECO:0007669"/>
    <property type="project" value="UniProtKB-UniRule"/>
</dbReference>
<dbReference type="AlphaFoldDB" id="A0A1L5F546"/>
<dbReference type="InterPro" id="IPR022418">
    <property type="entry name" value="Porphobilinogen_deaminase_C"/>
</dbReference>
<dbReference type="PIRSF" id="PIRSF001438">
    <property type="entry name" value="4pyrrol_synth_OHMeBilane_synth"/>
    <property type="match status" value="1"/>
</dbReference>
<sequence length="299" mass="33297">MKDEGINLSFKIATRKSRLALVQTEYIINLLTENFGIECEKVLIKTEGDRKLNVSLDKIGGKGLFVKDIEKALMEKRAEAAVHSMKDMPNELLDLFEIIAMPVREDVRDVFISREGMKFSELPKGAVIGTSSNRRAVQIKSLRDDIKIVPVRGNIETRIRKMHEQKLDGIVLAAAGVKRLNMTEVITEYFDPLKFVPAVAQGAIGVEALKSSEYASVLKKIDNEDVRIGVEAERSFLKKLGGDCHTPVGAYSIIEGETLNITGIFQIGTELIKKDICGSKWDYISLGERLGEKIIRSCV</sequence>
<dbReference type="Proteomes" id="UP000184604">
    <property type="component" value="Chromosome"/>
</dbReference>
<evidence type="ECO:0000256" key="2">
    <source>
        <dbReference type="ARBA" id="ARBA00005638"/>
    </source>
</evidence>
<dbReference type="HAMAP" id="MF_00260">
    <property type="entry name" value="Porphobil_deam"/>
    <property type="match status" value="1"/>
</dbReference>
<dbReference type="InterPro" id="IPR022419">
    <property type="entry name" value="Porphobilin_deaminase_cofac_BS"/>
</dbReference>
<dbReference type="PANTHER" id="PTHR11557:SF0">
    <property type="entry name" value="PORPHOBILINOGEN DEAMINASE"/>
    <property type="match status" value="1"/>
</dbReference>
<dbReference type="InterPro" id="IPR000860">
    <property type="entry name" value="HemC"/>
</dbReference>
<comment type="subunit">
    <text evidence="3 7">Monomer.</text>
</comment>
<feature type="domain" description="Porphobilinogen deaminase C-terminal" evidence="9">
    <location>
        <begin position="230"/>
        <end position="294"/>
    </location>
</feature>
<comment type="catalytic activity">
    <reaction evidence="6 7">
        <text>4 porphobilinogen + H2O = hydroxymethylbilane + 4 NH4(+)</text>
        <dbReference type="Rhea" id="RHEA:13185"/>
        <dbReference type="ChEBI" id="CHEBI:15377"/>
        <dbReference type="ChEBI" id="CHEBI:28938"/>
        <dbReference type="ChEBI" id="CHEBI:57845"/>
        <dbReference type="ChEBI" id="CHEBI:58126"/>
        <dbReference type="EC" id="2.5.1.61"/>
    </reaction>
</comment>
<keyword evidence="4 7" id="KW-0808">Transferase</keyword>
<dbReference type="GO" id="GO:0005737">
    <property type="term" value="C:cytoplasm"/>
    <property type="evidence" value="ECO:0007669"/>
    <property type="project" value="UniProtKB-UniRule"/>
</dbReference>
<organism evidence="10 11">
    <name type="scientific">Clostridium kluyveri</name>
    <dbReference type="NCBI Taxonomy" id="1534"/>
    <lineage>
        <taxon>Bacteria</taxon>
        <taxon>Bacillati</taxon>
        <taxon>Bacillota</taxon>
        <taxon>Clostridia</taxon>
        <taxon>Eubacteriales</taxon>
        <taxon>Clostridiaceae</taxon>
        <taxon>Clostridium</taxon>
    </lineage>
</organism>
<dbReference type="PANTHER" id="PTHR11557">
    <property type="entry name" value="PORPHOBILINOGEN DEAMINASE"/>
    <property type="match status" value="1"/>
</dbReference>
<dbReference type="Gene3D" id="3.40.190.10">
    <property type="entry name" value="Periplasmic binding protein-like II"/>
    <property type="match status" value="2"/>
</dbReference>
<dbReference type="SUPFAM" id="SSF54782">
    <property type="entry name" value="Porphobilinogen deaminase (hydroxymethylbilane synthase), C-terminal domain"/>
    <property type="match status" value="1"/>
</dbReference>
<comment type="cofactor">
    <cofactor evidence="7">
        <name>dipyrromethane</name>
        <dbReference type="ChEBI" id="CHEBI:60342"/>
    </cofactor>
    <text evidence="7">Binds 1 dipyrromethane group covalently.</text>
</comment>
<evidence type="ECO:0000256" key="4">
    <source>
        <dbReference type="ARBA" id="ARBA00022679"/>
    </source>
</evidence>
<protein>
    <recommendedName>
        <fullName evidence="7">Porphobilinogen deaminase</fullName>
        <shortName evidence="7">PBG</shortName>
        <ecNumber evidence="7">2.5.1.61</ecNumber>
    </recommendedName>
    <alternativeName>
        <fullName evidence="7">Hydroxymethylbilane synthase</fullName>
        <shortName evidence="7">HMBS</shortName>
    </alternativeName>
    <alternativeName>
        <fullName evidence="7">Pre-uroporphyrinogen synthase</fullName>
    </alternativeName>
</protein>
<dbReference type="EC" id="2.5.1.61" evidence="7"/>
<dbReference type="EMBL" id="CP018335">
    <property type="protein sequence ID" value="APM38103.1"/>
    <property type="molecule type" value="Genomic_DNA"/>
</dbReference>
<dbReference type="SUPFAM" id="SSF53850">
    <property type="entry name" value="Periplasmic binding protein-like II"/>
    <property type="match status" value="1"/>
</dbReference>
<feature type="modified residue" description="S-(dipyrrolylmethanemethyl)cysteine" evidence="7">
    <location>
        <position position="244"/>
    </location>
</feature>
<evidence type="ECO:0000259" key="9">
    <source>
        <dbReference type="Pfam" id="PF03900"/>
    </source>
</evidence>
<evidence type="ECO:0000313" key="11">
    <source>
        <dbReference type="Proteomes" id="UP000184604"/>
    </source>
</evidence>
<accession>A0A1L5F546</accession>
<dbReference type="Gene3D" id="3.30.160.40">
    <property type="entry name" value="Porphobilinogen deaminase, C-terminal domain"/>
    <property type="match status" value="1"/>
</dbReference>
<proteinExistence type="inferred from homology"/>